<keyword evidence="5" id="KW-1185">Reference proteome</keyword>
<evidence type="ECO:0000256" key="1">
    <source>
        <dbReference type="ARBA" id="ARBA00007888"/>
    </source>
</evidence>
<dbReference type="Pfam" id="PF01924">
    <property type="entry name" value="HypD"/>
    <property type="match status" value="1"/>
</dbReference>
<evidence type="ECO:0000256" key="3">
    <source>
        <dbReference type="ARBA" id="ARBA00023004"/>
    </source>
</evidence>
<evidence type="ECO:0000313" key="4">
    <source>
        <dbReference type="EMBL" id="TGA97354.1"/>
    </source>
</evidence>
<dbReference type="InterPro" id="IPR042243">
    <property type="entry name" value="HypD_1"/>
</dbReference>
<dbReference type="GO" id="GO:0070025">
    <property type="term" value="F:carbon monoxide binding"/>
    <property type="evidence" value="ECO:0007669"/>
    <property type="project" value="TreeGrafter"/>
</dbReference>
<dbReference type="GO" id="GO:0005506">
    <property type="term" value="F:iron ion binding"/>
    <property type="evidence" value="ECO:0007669"/>
    <property type="project" value="TreeGrafter"/>
</dbReference>
<dbReference type="RefSeq" id="WP_135349042.1">
    <property type="nucleotide sequence ID" value="NZ_SRJD01000014.1"/>
</dbReference>
<dbReference type="Gene3D" id="3.40.50.11750">
    <property type="entry name" value="HypD, alpha/beta domain 1"/>
    <property type="match status" value="2"/>
</dbReference>
<dbReference type="GO" id="GO:0051604">
    <property type="term" value="P:protein maturation"/>
    <property type="evidence" value="ECO:0007669"/>
    <property type="project" value="TreeGrafter"/>
</dbReference>
<keyword evidence="3" id="KW-0408">Iron</keyword>
<accession>A0A4Z0GN59</accession>
<gene>
    <name evidence="4" type="primary">hypD</name>
    <name evidence="4" type="ORF">E4665_12055</name>
</gene>
<dbReference type="PANTHER" id="PTHR30149">
    <property type="entry name" value="HYDROGENASE PROTEIN ASSEMBLY PROTEIN HYPD"/>
    <property type="match status" value="1"/>
</dbReference>
<keyword evidence="2" id="KW-0479">Metal-binding</keyword>
<proteinExistence type="inferred from homology"/>
<comment type="similarity">
    <text evidence="1">Belongs to the HypD family.</text>
</comment>
<organism evidence="4 5">
    <name type="scientific">Sporolactobacillus shoreae</name>
    <dbReference type="NCBI Taxonomy" id="1465501"/>
    <lineage>
        <taxon>Bacteria</taxon>
        <taxon>Bacillati</taxon>
        <taxon>Bacillota</taxon>
        <taxon>Bacilli</taxon>
        <taxon>Bacillales</taxon>
        <taxon>Sporolactobacillaceae</taxon>
        <taxon>Sporolactobacillus</taxon>
    </lineage>
</organism>
<name>A0A4Z0GN59_9BACL</name>
<sequence length="369" mass="40769">MQTLFEPADPAVAKELAQKVIELADRCKEKFGVMPAFMEVCGSHTMALAKTGVKLILQGHVNLISGPGCPVCVTDQKQIDAMIEVAESNNRIVCTFGDMIRVPGSKRSLQSAKTEGRDVRIVYSPLDAVRIAEENPEKEVVFLGVGFETTVPVLAAAIQLAAQKNLKNFSMWATTKLVQPVLRTLLSVKKVKINGFLLPGHVSIVLGEQAYQFLIDEFRMPGVISGFEPVEMLSAIYKLLKMVYEDRPEILNNYKSVVRLEGNKTAQKIMNEFFQPCDEAWRGIGVIPQSGLEIREKYSRFNAKEKFNIKVGEPKKTLCRCGDMICGLASPEECVLFGKACTPLHPIGPCMVSTEGSCAAHYSYMRKEG</sequence>
<protein>
    <submittedName>
        <fullName evidence="4">Hydrogenase formation protein HypD</fullName>
    </submittedName>
</protein>
<evidence type="ECO:0000256" key="2">
    <source>
        <dbReference type="ARBA" id="ARBA00022723"/>
    </source>
</evidence>
<reference evidence="4 5" key="1">
    <citation type="journal article" date="2015" name="Int. J. Syst. Evol. Microbiol.">
        <title>Sporolactobacillus shoreae sp. nov. and Sporolactobacillus spathodeae sp. nov., two spore-forming lactic acid bacteria isolated from tree barks in Thailand.</title>
        <authorList>
            <person name="Thamacharoensuk T."/>
            <person name="Kitahara M."/>
            <person name="Ohkuma M."/>
            <person name="Thongchul N."/>
            <person name="Tanasupawat S."/>
        </authorList>
    </citation>
    <scope>NUCLEOTIDE SEQUENCE [LARGE SCALE GENOMIC DNA]</scope>
    <source>
        <strain evidence="4 5">BK92</strain>
    </source>
</reference>
<dbReference type="InterPro" id="IPR042244">
    <property type="entry name" value="HypD_2_sf"/>
</dbReference>
<dbReference type="AlphaFoldDB" id="A0A4Z0GN59"/>
<dbReference type="InterPro" id="IPR002780">
    <property type="entry name" value="Hyd_form_HypD"/>
</dbReference>
<dbReference type="Proteomes" id="UP000298347">
    <property type="component" value="Unassembled WGS sequence"/>
</dbReference>
<dbReference type="PIRSF" id="PIRSF005622">
    <property type="entry name" value="Hydrgn_mat_hypD"/>
    <property type="match status" value="1"/>
</dbReference>
<dbReference type="EMBL" id="SRJD01000014">
    <property type="protein sequence ID" value="TGA97354.1"/>
    <property type="molecule type" value="Genomic_DNA"/>
</dbReference>
<evidence type="ECO:0000313" key="5">
    <source>
        <dbReference type="Proteomes" id="UP000298347"/>
    </source>
</evidence>
<comment type="caution">
    <text evidence="4">The sequence shown here is derived from an EMBL/GenBank/DDBJ whole genome shotgun (WGS) entry which is preliminary data.</text>
</comment>
<dbReference type="OrthoDB" id="9770424at2"/>
<dbReference type="NCBIfam" id="TIGR00075">
    <property type="entry name" value="hypD"/>
    <property type="match status" value="1"/>
</dbReference>
<dbReference type="PANTHER" id="PTHR30149:SF0">
    <property type="entry name" value="HYDROGENASE MATURATION FACTOR HYPD"/>
    <property type="match status" value="1"/>
</dbReference>
<dbReference type="GO" id="GO:0051539">
    <property type="term" value="F:4 iron, 4 sulfur cluster binding"/>
    <property type="evidence" value="ECO:0007669"/>
    <property type="project" value="TreeGrafter"/>
</dbReference>
<dbReference type="Gene3D" id="6.10.20.100">
    <property type="match status" value="1"/>
</dbReference>